<dbReference type="GO" id="GO:0046983">
    <property type="term" value="F:protein dimerization activity"/>
    <property type="evidence" value="ECO:0007669"/>
    <property type="project" value="InterPro"/>
</dbReference>
<dbReference type="SMART" id="SM00849">
    <property type="entry name" value="Lactamase_B"/>
    <property type="match status" value="1"/>
</dbReference>
<dbReference type="PANTHER" id="PTHR43223">
    <property type="entry name" value="ALKYL/ARYL-SULFATASE"/>
    <property type="match status" value="1"/>
</dbReference>
<dbReference type="Pfam" id="PF14864">
    <property type="entry name" value="Alkyl_sulf_C"/>
    <property type="match status" value="1"/>
</dbReference>
<evidence type="ECO:0000313" key="8">
    <source>
        <dbReference type="Proteomes" id="UP000318571"/>
    </source>
</evidence>
<dbReference type="OMA" id="YTHSHID"/>
<dbReference type="Gene3D" id="3.60.15.30">
    <property type="entry name" value="Metallo-beta-lactamase domain"/>
    <property type="match status" value="1"/>
</dbReference>
<dbReference type="PANTHER" id="PTHR43223:SF2">
    <property type="entry name" value="METALLO-BETA-LACTAMASE DOMAIN-CONTAINING PROTEIN"/>
    <property type="match status" value="1"/>
</dbReference>
<dbReference type="SUPFAM" id="SSF55718">
    <property type="entry name" value="SCP-like"/>
    <property type="match status" value="1"/>
</dbReference>
<keyword evidence="5" id="KW-0812">Transmembrane</keyword>
<gene>
    <name evidence="7" type="ORF">TCAL_06133</name>
</gene>
<dbReference type="InterPro" id="IPR038536">
    <property type="entry name" value="Alkyl/aryl-sulf_dimr_sf"/>
</dbReference>
<comment type="similarity">
    <text evidence="4">Belongs to the metallo-beta-lactamase superfamily. Type III sulfatase family.</text>
</comment>
<evidence type="ECO:0000256" key="3">
    <source>
        <dbReference type="ARBA" id="ARBA00022833"/>
    </source>
</evidence>
<keyword evidence="3" id="KW-0862">Zinc</keyword>
<evidence type="ECO:0000256" key="2">
    <source>
        <dbReference type="ARBA" id="ARBA00022801"/>
    </source>
</evidence>
<dbReference type="OrthoDB" id="449487at2759"/>
<accession>A0A553NYX0</accession>
<dbReference type="InterPro" id="IPR044097">
    <property type="entry name" value="Bds1/SdsA1_MBL-fold"/>
</dbReference>
<dbReference type="InterPro" id="IPR029228">
    <property type="entry name" value="Alkyl_sulf_dimr"/>
</dbReference>
<evidence type="ECO:0000313" key="7">
    <source>
        <dbReference type="EMBL" id="TRY70615.1"/>
    </source>
</evidence>
<dbReference type="SUPFAM" id="SSF56281">
    <property type="entry name" value="Metallo-hydrolase/oxidoreductase"/>
    <property type="match status" value="1"/>
</dbReference>
<keyword evidence="5" id="KW-1133">Transmembrane helix</keyword>
<keyword evidence="2" id="KW-0378">Hydrolase</keyword>
<keyword evidence="5" id="KW-0472">Membrane</keyword>
<organism evidence="7 8">
    <name type="scientific">Tigriopus californicus</name>
    <name type="common">Marine copepod</name>
    <dbReference type="NCBI Taxonomy" id="6832"/>
    <lineage>
        <taxon>Eukaryota</taxon>
        <taxon>Metazoa</taxon>
        <taxon>Ecdysozoa</taxon>
        <taxon>Arthropoda</taxon>
        <taxon>Crustacea</taxon>
        <taxon>Multicrustacea</taxon>
        <taxon>Hexanauplia</taxon>
        <taxon>Copepoda</taxon>
        <taxon>Harpacticoida</taxon>
        <taxon>Harpacticidae</taxon>
        <taxon>Tigriopus</taxon>
    </lineage>
</organism>
<comment type="caution">
    <text evidence="7">The sequence shown here is derived from an EMBL/GenBank/DDBJ whole genome shotgun (WGS) entry which is preliminary data.</text>
</comment>
<evidence type="ECO:0000259" key="6">
    <source>
        <dbReference type="SMART" id="SM00849"/>
    </source>
</evidence>
<dbReference type="Gene3D" id="1.25.40.880">
    <property type="entry name" value="Alkyl sulfatase, dimerisation domain"/>
    <property type="match status" value="1"/>
</dbReference>
<dbReference type="Pfam" id="PF00753">
    <property type="entry name" value="Lactamase_B"/>
    <property type="match status" value="1"/>
</dbReference>
<dbReference type="EMBL" id="VCGU01000009">
    <property type="protein sequence ID" value="TRY70615.1"/>
    <property type="molecule type" value="Genomic_DNA"/>
</dbReference>
<dbReference type="InterPro" id="IPR036527">
    <property type="entry name" value="SCP2_sterol-bd_dom_sf"/>
</dbReference>
<protein>
    <recommendedName>
        <fullName evidence="6">Metallo-beta-lactamase domain-containing protein</fullName>
    </recommendedName>
</protein>
<dbReference type="GO" id="GO:0046872">
    <property type="term" value="F:metal ion binding"/>
    <property type="evidence" value="ECO:0007669"/>
    <property type="project" value="UniProtKB-KW"/>
</dbReference>
<dbReference type="InterPro" id="IPR029229">
    <property type="entry name" value="Alkyl_sulf_C"/>
</dbReference>
<dbReference type="InterPro" id="IPR036866">
    <property type="entry name" value="RibonucZ/Hydroxyglut_hydro"/>
</dbReference>
<evidence type="ECO:0000256" key="1">
    <source>
        <dbReference type="ARBA" id="ARBA00022723"/>
    </source>
</evidence>
<reference evidence="7 8" key="1">
    <citation type="journal article" date="2018" name="Nat. Ecol. Evol.">
        <title>Genomic signatures of mitonuclear coevolution across populations of Tigriopus californicus.</title>
        <authorList>
            <person name="Barreto F.S."/>
            <person name="Watson E.T."/>
            <person name="Lima T.G."/>
            <person name="Willett C.S."/>
            <person name="Edmands S."/>
            <person name="Li W."/>
            <person name="Burton R.S."/>
        </authorList>
    </citation>
    <scope>NUCLEOTIDE SEQUENCE [LARGE SCALE GENOMIC DNA]</scope>
    <source>
        <strain evidence="7 8">San Diego</strain>
    </source>
</reference>
<feature type="domain" description="Metallo-beta-lactamase" evidence="6">
    <location>
        <begin position="74"/>
        <end position="285"/>
    </location>
</feature>
<evidence type="ECO:0000256" key="4">
    <source>
        <dbReference type="ARBA" id="ARBA00033751"/>
    </source>
</evidence>
<proteinExistence type="inferred from homology"/>
<keyword evidence="8" id="KW-1185">Reference proteome</keyword>
<dbReference type="CDD" id="cd07710">
    <property type="entry name" value="arylsulfatase_Sdsa1-like_MBL-fold"/>
    <property type="match status" value="1"/>
</dbReference>
<dbReference type="AlphaFoldDB" id="A0A553NYX0"/>
<dbReference type="Proteomes" id="UP000318571">
    <property type="component" value="Chromosome 9"/>
</dbReference>
<dbReference type="InterPro" id="IPR001279">
    <property type="entry name" value="Metallo-B-lactamas"/>
</dbReference>
<feature type="transmembrane region" description="Helical" evidence="5">
    <location>
        <begin position="6"/>
        <end position="24"/>
    </location>
</feature>
<evidence type="ECO:0000256" key="5">
    <source>
        <dbReference type="SAM" id="Phobius"/>
    </source>
</evidence>
<keyword evidence="1" id="KW-0479">Metal-binding</keyword>
<dbReference type="Gene3D" id="3.30.1050.10">
    <property type="entry name" value="SCP2 sterol-binding domain"/>
    <property type="match status" value="1"/>
</dbReference>
<dbReference type="GO" id="GO:0018741">
    <property type="term" value="F:linear primary-alkylsulfatase activity"/>
    <property type="evidence" value="ECO:0007669"/>
    <property type="project" value="InterPro"/>
</dbReference>
<dbReference type="GO" id="GO:0018909">
    <property type="term" value="P:dodecyl sulfate metabolic process"/>
    <property type="evidence" value="ECO:0007669"/>
    <property type="project" value="InterPro"/>
</dbReference>
<dbReference type="GO" id="GO:0031123">
    <property type="term" value="P:RNA 3'-end processing"/>
    <property type="evidence" value="ECO:0007669"/>
    <property type="project" value="UniProtKB-ARBA"/>
</dbReference>
<name>A0A553NYX0_TIGCA</name>
<sequence>MWEAFLLVSTALGGIFVLVFLYLIGTKQYRFSPKVTFTARHVPVHPELKNHSKTFQKEIIPIAENVHVAIGFGLANSILIEGTDCCIIIDTLECDEAAEEVREAFRAITKKPIKAVIITHFHPDHAYGIGCFLDDNPDVIAHETTRKFLEQVANIRSLITYSRGMKQFGSLLGEGMHENSGIGGKLRFGPSNGFKLFNPTVTVSKQLEVTYGGITLEIIHAPGETEDQLMIWWPEKKILFPADNIYTAFPNIYAIRGTMARDPLLWISALDKMLSLQPEILIPQHTRPLSGKAEIKSTITAYRDGIQFIHDQALKWMNQGCNEIETAQKVAECFPNALKSHPYLKEFYGTIKWGTRGIFHHYLGWFGGQPSSLHKLSTLKRSQNIVKVVGNENALFEKALIAMKTKHYQFALEICDVLLESGWTWMNKVRAIKIESLCQLAELAISANARNWYLTTILELEGMEIKPQAPQIKAQITGLKKMEDFFRFLVVRVNPEKLDEGEFLARFCFTDTDEDIFVQLKHGCATLRTGTDFNEGCDLTVKTTSDVWKSVACREVNPITAWMGGGLSIQPHPFKLSTFMSYFDVAQ</sequence>
<dbReference type="InterPro" id="IPR052195">
    <property type="entry name" value="Bact_Alkyl/Aryl-Sulfatase"/>
</dbReference>
<dbReference type="Pfam" id="PF14863">
    <property type="entry name" value="Alkyl_sulf_dimr"/>
    <property type="match status" value="1"/>
</dbReference>